<keyword evidence="3" id="KW-0210">Decarboxylase</keyword>
<dbReference type="GeneID" id="32306991"/>
<evidence type="ECO:0000256" key="2">
    <source>
        <dbReference type="ARBA" id="ARBA00009533"/>
    </source>
</evidence>
<dbReference type="PRINTS" id="PR00800">
    <property type="entry name" value="YHDCRBOXLASE"/>
</dbReference>
<evidence type="ECO:0000256" key="4">
    <source>
        <dbReference type="ARBA" id="ARBA00022898"/>
    </source>
</evidence>
<evidence type="ECO:0000256" key="1">
    <source>
        <dbReference type="ARBA" id="ARBA00001933"/>
    </source>
</evidence>
<dbReference type="Gene3D" id="3.40.640.10">
    <property type="entry name" value="Type I PLP-dependent aspartate aminotransferase-like (Major domain)"/>
    <property type="match status" value="1"/>
</dbReference>
<keyword evidence="4 6" id="KW-0663">Pyridoxal phosphate</keyword>
<dbReference type="InterPro" id="IPR015422">
    <property type="entry name" value="PyrdxlP-dep_Trfase_small"/>
</dbReference>
<dbReference type="EC" id="4.1.1.86" evidence="8"/>
<dbReference type="Gene3D" id="3.90.1150.10">
    <property type="entry name" value="Aspartate Aminotransferase, domain 1"/>
    <property type="match status" value="1"/>
</dbReference>
<proteinExistence type="inferred from homology"/>
<comment type="cofactor">
    <cofactor evidence="1 6 7">
        <name>pyridoxal 5'-phosphate</name>
        <dbReference type="ChEBI" id="CHEBI:597326"/>
    </cofactor>
</comment>
<dbReference type="InterPro" id="IPR015421">
    <property type="entry name" value="PyrdxlP-dep_Trfase_major"/>
</dbReference>
<evidence type="ECO:0000313" key="8">
    <source>
        <dbReference type="EMBL" id="AOC94235.1"/>
    </source>
</evidence>
<dbReference type="GO" id="GO:0019752">
    <property type="term" value="P:carboxylic acid metabolic process"/>
    <property type="evidence" value="ECO:0007669"/>
    <property type="project" value="InterPro"/>
</dbReference>
<feature type="modified residue" description="N6-(pyridoxal phosphate)lysine" evidence="6">
    <location>
        <position position="295"/>
    </location>
</feature>
<comment type="similarity">
    <text evidence="2 7">Belongs to the group II decarboxylase family.</text>
</comment>
<dbReference type="Pfam" id="PF00282">
    <property type="entry name" value="Pyridoxal_deC"/>
    <property type="match status" value="1"/>
</dbReference>
<keyword evidence="11" id="KW-1185">Reference proteome</keyword>
<keyword evidence="5 7" id="KW-0456">Lyase</keyword>
<dbReference type="InterPro" id="IPR015424">
    <property type="entry name" value="PyrdxlP-dep_Trfase"/>
</dbReference>
<dbReference type="EMBL" id="FMVC01000001">
    <property type="protein sequence ID" value="SCX81378.1"/>
    <property type="molecule type" value="Genomic_DNA"/>
</dbReference>
<dbReference type="SUPFAM" id="SSF53383">
    <property type="entry name" value="PLP-dependent transferases"/>
    <property type="match status" value="1"/>
</dbReference>
<name>A0AAC9CYF5_9FLAO</name>
<dbReference type="PANTHER" id="PTHR11999">
    <property type="entry name" value="GROUP II PYRIDOXAL-5-PHOSPHATE DECARBOXYLASE"/>
    <property type="match status" value="1"/>
</dbReference>
<reference evidence="9 11" key="2">
    <citation type="submission" date="2016-10" db="EMBL/GenBank/DDBJ databases">
        <authorList>
            <person name="Varghese N."/>
            <person name="Submissions S."/>
        </authorList>
    </citation>
    <scope>NUCLEOTIDE SEQUENCE [LARGE SCALE GENOMIC DNA]</scope>
    <source>
        <strain evidence="9 11">CGMCC 1.6859</strain>
    </source>
</reference>
<dbReference type="KEGG" id="fjg:BB050_01100"/>
<dbReference type="Proteomes" id="UP000093276">
    <property type="component" value="Chromosome"/>
</dbReference>
<reference evidence="8 10" key="1">
    <citation type="submission" date="2016-08" db="EMBL/GenBank/DDBJ databases">
        <title>Complete genome sequence of Flavobacterium johnsoniae strain GSE09, a volatile-producing biocontrol agent isolated from cucumber (Cucumis sativus).</title>
        <authorList>
            <person name="Jeong J.-J."/>
            <person name="Oh J.Y."/>
            <person name="Jim Y.J."/>
            <person name="Sang M.K."/>
            <person name="Kim K.D."/>
        </authorList>
    </citation>
    <scope>NUCLEOTIDE SEQUENCE [LARGE SCALE GENOMIC DNA]</scope>
    <source>
        <strain evidence="8 10">GSE09</strain>
    </source>
</reference>
<evidence type="ECO:0000256" key="6">
    <source>
        <dbReference type="PIRSR" id="PIRSR602129-50"/>
    </source>
</evidence>
<accession>A0AAC9CYF5</accession>
<evidence type="ECO:0000313" key="11">
    <source>
        <dbReference type="Proteomes" id="UP000199307"/>
    </source>
</evidence>
<dbReference type="RefSeq" id="WP_066032879.1">
    <property type="nucleotide sequence ID" value="NZ_CP016907.1"/>
</dbReference>
<gene>
    <name evidence="8" type="primary">ddc</name>
    <name evidence="8" type="ORF">BB050_01100</name>
    <name evidence="9" type="ORF">SAMN02927916_0415</name>
</gene>
<dbReference type="PANTHER" id="PTHR11999:SF70">
    <property type="entry name" value="MIP05841P"/>
    <property type="match status" value="1"/>
</dbReference>
<dbReference type="GO" id="GO:0006520">
    <property type="term" value="P:amino acid metabolic process"/>
    <property type="evidence" value="ECO:0007669"/>
    <property type="project" value="InterPro"/>
</dbReference>
<evidence type="ECO:0000256" key="7">
    <source>
        <dbReference type="RuleBase" id="RU000382"/>
    </source>
</evidence>
<protein>
    <submittedName>
        <fullName evidence="9">Glutamate or tyrosine decarboxylase</fullName>
    </submittedName>
    <submittedName>
        <fullName evidence="8">L-2,4-diaminobutyrate decarboxylase</fullName>
        <ecNumber evidence="8">4.1.1.86</ecNumber>
    </submittedName>
</protein>
<sequence length="466" mass="52019">MNSILQHDLNNFENILEKTKQQGIDFLNNIENIPTSNTYSIDPKTVLNELGLGSIEALKEFNERLAPLIVSSPGPRYWGFVTGGSTPASIVGDWLASVYDQNTQSVTSQGGNSALIEFETINLLLQLLELPDSFLGGFVTGATMSNFTSLGVARQWFGKQSGKDFAKNGVSEPINILTATPHSSSIKCLSLLGIGSQNYTVVKTIEGNREALDIVDLEEKIKALNGKPFILISSAGTVNTADFDDFEAIATLKEKYNFWWHIDGAFGGFAAVSEKYKHYVKGWEGADSITIDCHKWLNVPYESAFYLIKKEHINLQIETFQNSNAPYLGNALENFNYLNVLPENSRRLRALPVWFSLKAYGKEGFRNLIEDSTALALHFGNALIENDFELLAPIRLNNVCFTLKGEHNQEKVSQFLSVLNDTGKVFMTPTVYQNRKGIRASFVNWRTTEDDVKLVIEEMREVLSKI</sequence>
<evidence type="ECO:0000313" key="9">
    <source>
        <dbReference type="EMBL" id="SCX81378.1"/>
    </source>
</evidence>
<evidence type="ECO:0000256" key="5">
    <source>
        <dbReference type="ARBA" id="ARBA00023239"/>
    </source>
</evidence>
<evidence type="ECO:0000256" key="3">
    <source>
        <dbReference type="ARBA" id="ARBA00022793"/>
    </source>
</evidence>
<dbReference type="AlphaFoldDB" id="A0AAC9CYF5"/>
<dbReference type="InterPro" id="IPR002129">
    <property type="entry name" value="PyrdxlP-dep_de-COase"/>
</dbReference>
<dbReference type="InterPro" id="IPR010977">
    <property type="entry name" value="Aromatic_deC"/>
</dbReference>
<dbReference type="EMBL" id="CP016907">
    <property type="protein sequence ID" value="AOC94235.1"/>
    <property type="molecule type" value="Genomic_DNA"/>
</dbReference>
<dbReference type="GO" id="GO:0033983">
    <property type="term" value="F:diaminobutyrate decarboxylase activity"/>
    <property type="evidence" value="ECO:0007669"/>
    <property type="project" value="UniProtKB-EC"/>
</dbReference>
<dbReference type="Proteomes" id="UP000199307">
    <property type="component" value="Unassembled WGS sequence"/>
</dbReference>
<evidence type="ECO:0000313" key="10">
    <source>
        <dbReference type="Proteomes" id="UP000093276"/>
    </source>
</evidence>
<organism evidence="8 10">
    <name type="scientific">Flavobacterium anhuiense</name>
    <dbReference type="NCBI Taxonomy" id="459526"/>
    <lineage>
        <taxon>Bacteria</taxon>
        <taxon>Pseudomonadati</taxon>
        <taxon>Bacteroidota</taxon>
        <taxon>Flavobacteriia</taxon>
        <taxon>Flavobacteriales</taxon>
        <taxon>Flavobacteriaceae</taxon>
        <taxon>Flavobacterium</taxon>
    </lineage>
</organism>
<dbReference type="GO" id="GO:0030170">
    <property type="term" value="F:pyridoxal phosphate binding"/>
    <property type="evidence" value="ECO:0007669"/>
    <property type="project" value="InterPro"/>
</dbReference>